<dbReference type="Proteomes" id="UP000229401">
    <property type="component" value="Unassembled WGS sequence"/>
</dbReference>
<dbReference type="GO" id="GO:0004022">
    <property type="term" value="F:alcohol dehydrogenase (NAD+) activity"/>
    <property type="evidence" value="ECO:0007669"/>
    <property type="project" value="TreeGrafter"/>
</dbReference>
<sequence>MKDSWKFITPGYLKSGAGMSMMVFEYIKELGAKKIYLVIDPNLLRKNYLAKQILLKFEKIGSYVFSDFGTNPTTDQVNNSVKLFKKYNPDAIVAIGGGSAIDLAKATILTAENGGIIEDYLGGKKGTKPFIPFIAIPTTCGTGSEASPYAVIADPKLKKKRGIEDYNFLPRLVILDPELIKSLDNTILAATAIDALAHVCESFVSKKANEITQSSARGILLGLVNNIEKATFDKDSDHIFAMLNAAFSSRLLYPRTGLTIAHALSHPLGAYTNLHHGCAVSFFIPESFRANYPYNKDGFDEVFSLLGFKDSEEFYSWFGNFADRSGIKTYIQSYLEYKDIPVEVIAHDAMESSNIPSNPKPVDESDLVSVVKKSILYWKHK</sequence>
<dbReference type="CDD" id="cd08551">
    <property type="entry name" value="Fe-ADH"/>
    <property type="match status" value="1"/>
</dbReference>
<dbReference type="Gene3D" id="1.20.1090.10">
    <property type="entry name" value="Dehydroquinate synthase-like - alpha domain"/>
    <property type="match status" value="1"/>
</dbReference>
<dbReference type="InterPro" id="IPR056798">
    <property type="entry name" value="ADH_Fe_C"/>
</dbReference>
<reference evidence="6" key="1">
    <citation type="submission" date="2017-09" db="EMBL/GenBank/DDBJ databases">
        <title>Depth-based differentiation of microbial function through sediment-hosted aquifers and enrichment of novel symbionts in the deep terrestrial subsurface.</title>
        <authorList>
            <person name="Probst A.J."/>
            <person name="Ladd B."/>
            <person name="Jarett J.K."/>
            <person name="Geller-Mcgrath D.E."/>
            <person name="Sieber C.M.K."/>
            <person name="Emerson J.B."/>
            <person name="Anantharaman K."/>
            <person name="Thomas B.C."/>
            <person name="Malmstrom R."/>
            <person name="Stieglmeier M."/>
            <person name="Klingl A."/>
            <person name="Woyke T."/>
            <person name="Ryan C.M."/>
            <person name="Banfield J.F."/>
        </authorList>
    </citation>
    <scope>NUCLEOTIDE SEQUENCE [LARGE SCALE GENOMIC DNA]</scope>
</reference>
<comment type="caution">
    <text evidence="5">The sequence shown here is derived from an EMBL/GenBank/DDBJ whole genome shotgun (WGS) entry which is preliminary data.</text>
</comment>
<evidence type="ECO:0000256" key="1">
    <source>
        <dbReference type="ARBA" id="ARBA00007358"/>
    </source>
</evidence>
<feature type="domain" description="Fe-containing alcohol dehydrogenase-like C-terminal" evidence="4">
    <location>
        <begin position="189"/>
        <end position="374"/>
    </location>
</feature>
<dbReference type="FunFam" id="3.40.50.1970:FF:000003">
    <property type="entry name" value="Alcohol dehydrogenase, iron-containing"/>
    <property type="match status" value="1"/>
</dbReference>
<evidence type="ECO:0000259" key="3">
    <source>
        <dbReference type="Pfam" id="PF00465"/>
    </source>
</evidence>
<proteinExistence type="inferred from homology"/>
<dbReference type="AlphaFoldDB" id="A0A2M7QKG9"/>
<dbReference type="EMBL" id="PFLI01000031">
    <property type="protein sequence ID" value="PIY72446.1"/>
    <property type="molecule type" value="Genomic_DNA"/>
</dbReference>
<evidence type="ECO:0000313" key="5">
    <source>
        <dbReference type="EMBL" id="PIY72446.1"/>
    </source>
</evidence>
<evidence type="ECO:0000313" key="6">
    <source>
        <dbReference type="Proteomes" id="UP000229401"/>
    </source>
</evidence>
<dbReference type="InterPro" id="IPR039697">
    <property type="entry name" value="Alcohol_dehydrogenase_Fe"/>
</dbReference>
<dbReference type="Pfam" id="PF00465">
    <property type="entry name" value="Fe-ADH"/>
    <property type="match status" value="1"/>
</dbReference>
<name>A0A2M7QKG9_9BACT</name>
<gene>
    <name evidence="5" type="ORF">COY87_00955</name>
</gene>
<dbReference type="GO" id="GO:0046872">
    <property type="term" value="F:metal ion binding"/>
    <property type="evidence" value="ECO:0007669"/>
    <property type="project" value="InterPro"/>
</dbReference>
<dbReference type="Pfam" id="PF25137">
    <property type="entry name" value="ADH_Fe_C"/>
    <property type="match status" value="1"/>
</dbReference>
<dbReference type="PANTHER" id="PTHR11496:SF102">
    <property type="entry name" value="ALCOHOL DEHYDROGENASE 4"/>
    <property type="match status" value="1"/>
</dbReference>
<dbReference type="PANTHER" id="PTHR11496">
    <property type="entry name" value="ALCOHOL DEHYDROGENASE"/>
    <property type="match status" value="1"/>
</dbReference>
<dbReference type="Gene3D" id="3.40.50.1970">
    <property type="match status" value="1"/>
</dbReference>
<protein>
    <submittedName>
        <fullName evidence="5">Uncharacterized protein</fullName>
    </submittedName>
</protein>
<comment type="similarity">
    <text evidence="1">Belongs to the iron-containing alcohol dehydrogenase family.</text>
</comment>
<organism evidence="5 6">
    <name type="scientific">Candidatus Roizmanbacteria bacterium CG_4_10_14_0_8_um_filter_33_9</name>
    <dbReference type="NCBI Taxonomy" id="1974826"/>
    <lineage>
        <taxon>Bacteria</taxon>
        <taxon>Candidatus Roizmaniibacteriota</taxon>
    </lineage>
</organism>
<evidence type="ECO:0000259" key="4">
    <source>
        <dbReference type="Pfam" id="PF25137"/>
    </source>
</evidence>
<evidence type="ECO:0000256" key="2">
    <source>
        <dbReference type="ARBA" id="ARBA00023002"/>
    </source>
</evidence>
<keyword evidence="2" id="KW-0560">Oxidoreductase</keyword>
<dbReference type="InterPro" id="IPR001670">
    <property type="entry name" value="ADH_Fe/GldA"/>
</dbReference>
<feature type="domain" description="Alcohol dehydrogenase iron-type/glycerol dehydrogenase GldA" evidence="3">
    <location>
        <begin position="15"/>
        <end position="177"/>
    </location>
</feature>
<dbReference type="SUPFAM" id="SSF56796">
    <property type="entry name" value="Dehydroquinate synthase-like"/>
    <property type="match status" value="1"/>
</dbReference>
<accession>A0A2M7QKG9</accession>